<name>A0A543HHM4_9MICO</name>
<accession>A0A543HHM4</accession>
<evidence type="ECO:0000313" key="2">
    <source>
        <dbReference type="Proteomes" id="UP000316747"/>
    </source>
</evidence>
<gene>
    <name evidence="1" type="ORF">FBY41_3158</name>
</gene>
<comment type="caution">
    <text evidence="1">The sequence shown here is derived from an EMBL/GenBank/DDBJ whole genome shotgun (WGS) entry which is preliminary data.</text>
</comment>
<dbReference type="OrthoDB" id="4872169at2"/>
<dbReference type="RefSeq" id="WP_141845239.1">
    <property type="nucleotide sequence ID" value="NZ_VFPM01000003.1"/>
</dbReference>
<organism evidence="1 2">
    <name type="scientific">Humibacillus xanthopallidus</name>
    <dbReference type="NCBI Taxonomy" id="412689"/>
    <lineage>
        <taxon>Bacteria</taxon>
        <taxon>Bacillati</taxon>
        <taxon>Actinomycetota</taxon>
        <taxon>Actinomycetes</taxon>
        <taxon>Micrococcales</taxon>
        <taxon>Intrasporangiaceae</taxon>
        <taxon>Humibacillus</taxon>
    </lineage>
</organism>
<dbReference type="Proteomes" id="UP000316747">
    <property type="component" value="Unassembled WGS sequence"/>
</dbReference>
<keyword evidence="2" id="KW-1185">Reference proteome</keyword>
<protein>
    <submittedName>
        <fullName evidence="1">Uncharacterized protein</fullName>
    </submittedName>
</protein>
<dbReference type="AlphaFoldDB" id="A0A543HHM4"/>
<reference evidence="1 2" key="1">
    <citation type="submission" date="2019-06" db="EMBL/GenBank/DDBJ databases">
        <title>Genome sequencing of plant associated microbes to promote plant fitness in Sorghum bicolor and Oryza sativa.</title>
        <authorList>
            <person name="Coleman-Derr D."/>
        </authorList>
    </citation>
    <scope>NUCLEOTIDE SEQUENCE [LARGE SCALE GENOMIC DNA]</scope>
    <source>
        <strain evidence="1 2">KV-663</strain>
    </source>
</reference>
<evidence type="ECO:0000313" key="1">
    <source>
        <dbReference type="EMBL" id="TQM57823.1"/>
    </source>
</evidence>
<dbReference type="EMBL" id="VFPM01000003">
    <property type="protein sequence ID" value="TQM57823.1"/>
    <property type="molecule type" value="Genomic_DNA"/>
</dbReference>
<sequence>MLIVLSIAAAAALVVVAYSKLRQHSPETGTAGLRAVRDLADVVIVCVKAVEGVVDVLSRPPRLATGSTSQRWAYPSAYDSGYELEDEEL</sequence>
<proteinExistence type="predicted"/>